<feature type="compositionally biased region" description="Basic and acidic residues" evidence="1">
    <location>
        <begin position="192"/>
        <end position="216"/>
    </location>
</feature>
<feature type="non-terminal residue" evidence="2">
    <location>
        <position position="1"/>
    </location>
</feature>
<proteinExistence type="predicted"/>
<evidence type="ECO:0000256" key="1">
    <source>
        <dbReference type="SAM" id="MobiDB-lite"/>
    </source>
</evidence>
<feature type="compositionally biased region" description="Polar residues" evidence="1">
    <location>
        <begin position="182"/>
        <end position="191"/>
    </location>
</feature>
<dbReference type="EMBL" id="JASCZI010121045">
    <property type="protein sequence ID" value="MED6159207.1"/>
    <property type="molecule type" value="Genomic_DNA"/>
</dbReference>
<reference evidence="2 3" key="1">
    <citation type="journal article" date="2023" name="Plants (Basel)">
        <title>Bridging the Gap: Combining Genomics and Transcriptomics Approaches to Understand Stylosanthes scabra, an Orphan Legume from the Brazilian Caatinga.</title>
        <authorList>
            <person name="Ferreira-Neto J.R.C."/>
            <person name="da Silva M.D."/>
            <person name="Binneck E."/>
            <person name="de Melo N.F."/>
            <person name="da Silva R.H."/>
            <person name="de Melo A.L.T.M."/>
            <person name="Pandolfi V."/>
            <person name="Bustamante F.O."/>
            <person name="Brasileiro-Vidal A.C."/>
            <person name="Benko-Iseppon A.M."/>
        </authorList>
    </citation>
    <scope>NUCLEOTIDE SEQUENCE [LARGE SCALE GENOMIC DNA]</scope>
    <source>
        <tissue evidence="2">Leaves</tissue>
    </source>
</reference>
<feature type="compositionally biased region" description="Basic and acidic residues" evidence="1">
    <location>
        <begin position="21"/>
        <end position="50"/>
    </location>
</feature>
<comment type="caution">
    <text evidence="2">The sequence shown here is derived from an EMBL/GenBank/DDBJ whole genome shotgun (WGS) entry which is preliminary data.</text>
</comment>
<name>A0ABU6UEQ9_9FABA</name>
<evidence type="ECO:0000313" key="3">
    <source>
        <dbReference type="Proteomes" id="UP001341840"/>
    </source>
</evidence>
<protein>
    <submittedName>
        <fullName evidence="2">Uncharacterized protein</fullName>
    </submittedName>
</protein>
<sequence>VPTVHTVPNEFKASSSGTSNEKWHVEQEQRNNDKPEPSLMKEEGWTDVCKKGNKSQSSSVLNGHKGITSDKSVFKSTKVVRNKVNRNLPDSANKKANSSKTAHGSSLQTPITFNAHKRRIPPSLQNSPVEAVQEKNNSIPTTAGVPNTKVSDTETALSALVHTCQGMSDGGAGSSVRVPSSLDGNSASAKSSELKHEPSSLNDDLLKKGDKQHGLKIDGAISN</sequence>
<evidence type="ECO:0000313" key="2">
    <source>
        <dbReference type="EMBL" id="MED6159207.1"/>
    </source>
</evidence>
<feature type="compositionally biased region" description="Polar residues" evidence="1">
    <location>
        <begin position="123"/>
        <end position="149"/>
    </location>
</feature>
<feature type="region of interest" description="Disordered" evidence="1">
    <location>
        <begin position="1"/>
        <end position="149"/>
    </location>
</feature>
<dbReference type="Proteomes" id="UP001341840">
    <property type="component" value="Unassembled WGS sequence"/>
</dbReference>
<gene>
    <name evidence="2" type="ORF">PIB30_040229</name>
</gene>
<keyword evidence="3" id="KW-1185">Reference proteome</keyword>
<accession>A0ABU6UEQ9</accession>
<feature type="region of interest" description="Disordered" evidence="1">
    <location>
        <begin position="167"/>
        <end position="223"/>
    </location>
</feature>
<feature type="compositionally biased region" description="Polar residues" evidence="1">
    <location>
        <begin position="88"/>
        <end position="112"/>
    </location>
</feature>
<organism evidence="2 3">
    <name type="scientific">Stylosanthes scabra</name>
    <dbReference type="NCBI Taxonomy" id="79078"/>
    <lineage>
        <taxon>Eukaryota</taxon>
        <taxon>Viridiplantae</taxon>
        <taxon>Streptophyta</taxon>
        <taxon>Embryophyta</taxon>
        <taxon>Tracheophyta</taxon>
        <taxon>Spermatophyta</taxon>
        <taxon>Magnoliopsida</taxon>
        <taxon>eudicotyledons</taxon>
        <taxon>Gunneridae</taxon>
        <taxon>Pentapetalae</taxon>
        <taxon>rosids</taxon>
        <taxon>fabids</taxon>
        <taxon>Fabales</taxon>
        <taxon>Fabaceae</taxon>
        <taxon>Papilionoideae</taxon>
        <taxon>50 kb inversion clade</taxon>
        <taxon>dalbergioids sensu lato</taxon>
        <taxon>Dalbergieae</taxon>
        <taxon>Pterocarpus clade</taxon>
        <taxon>Stylosanthes</taxon>
    </lineage>
</organism>